<dbReference type="GO" id="GO:0016477">
    <property type="term" value="P:cell migration"/>
    <property type="evidence" value="ECO:0007669"/>
    <property type="project" value="TreeGrafter"/>
</dbReference>
<feature type="domain" description="Laminin EGF-like" evidence="18">
    <location>
        <begin position="789"/>
        <end position="836"/>
    </location>
</feature>
<dbReference type="SMART" id="SM00136">
    <property type="entry name" value="LamNT"/>
    <property type="match status" value="1"/>
</dbReference>
<sequence length="1681" mass="187124">MAAYLGIFILALSVVGQQLPSSPHGCMEGSCYPATGNLLIGRAINLSATSTCGLHGPEHYCIVSHLQELDKCFACNSQRPYDPYYHKNSHRVENVIQLKDSNEDLTWWQSVNGVCEGVSIRLNLEAEFHFTHLIMKFKTFRPAAMLIERSADFGRSWRPYRYFAYNCTKTFPRVPGHALHYINDVICEERYSDIEPSTEGEVIYKVLDPAIHVKDPYSLEIQELLRITNLRINFTKLHTLGDNLLDRRSDVLQKYYYSLYELVVRGSCFCYGHASECAPVPGVDARDSGMVGRTEMCKPFYYKDPSRDIRDPAACTGEQTWSRILQFNMGDSLLTHRGLSAHHSHCVTVSLSLYIVLFTLSLSAACDCDPVGSMEGGVCDSHTDLDMGMIAGQCRCKLNVKATRCDYCKEGYYGLAHNDPHGCQPCNCDPRGTIMLGAPCDQISGDCSCKRYVTGRYCNQCLPEYWGLGNDLAGCRACDCDFGGAYSNRCMVENGQCDCRRHLIGRQCSDVQPGYFCAPLDYYKYEAEDAVGHSPSDHNLPGKARPQAEVDCVEHLNNQLRRHRRHRRIATTQQQRAALRRIRQLQQTPDVRSVHRERSQGHMVTWTGLGFARVKDGAGLVFTIDNIPHAMEYDIMIRYEPESTEDWEAIVSVTSLLLPTSSRCGNLLPTEQLYTVTLPHNRRYVQMPRPFCFEPSNRYVVAIRFQRHGVSQRHLTAFILVDSLVLIPKYTELLGFQGNDPAAEERRDEMVRYMCLDSFMAMPMPMLAEMCTKLICSISAILHDGALQCQCDPQGSLSAECDRVGGQCRCKPNVIGQRCDQCAPGTYGFGPYGCTACDCHSQGSLGHQCDPVTGQCPCRQGASGRQCSDCQPGQWGFPSCRPCQCNGHTDDCNPQTGECQTCRDYTDGQYCERCVNGFFGNPVLGSGDHCRPCPCPGIPGSGHSNGDSCHTDISSNQILCNCKQGYTGPRCERCAPGYYGNIEHPGGQCLPCQCSGNIDTQDPESCDPRTGQCLRCLYNTDGASCSDCKPGYYGNALAQDCRRCTCVTAGTQQSYCTDGHCHCDRQTGACPCRDNVVGHNCDQCAPDYWNYGTDRGCERCGCHPLHAMGSHCNMFSGQCHCQQGFGGRQCTECEQFHWGDPRVQCEECNCHPLGSEMAQCDRVTGVCECREGAVGRRCDECARGFTGVFPKCVRCHPCFELWDDAVCMIRRDLDHILYDIQRILESGETPGVGDKRILELENKLAQVQDLIRDGDWDRLHHQMSNTTMWHSRAEIALTDGRLMGVARELNGTAVQDEVLRRNLTQMERELRDLNTTLMHHRQKQENNLSSGFQGNFDNVKKYYSESQKAQQKCNASVSGPFSPVEESKATRAHTEDLLNKRQDKFLRTVAAQKKSLSELQNKAQDVDKKVCGGHANASSNGTCHDSPCGGAGCRDNDGRRVCGGDGCDGTVSASLKGLKHANDVTDNLTAASEDLQGMAKKLQDIAMLTQDVKNQAMDTLDKAQKKKDLFENSNKKLKEFIQKIKDFLTEEGADPESIEKVAQQVLAISLPVNRTTLDSMVQQIKDNINNLTDVEGVFNHTSQQLHQAKELLKRAKDVEENLLDLEVKQMDAMMRLANLSMGVEALKTKTDQNREMAKDAKNQAENATDAASGLEQVCVCVCVCASVTVYLPACWHKCVFG</sequence>
<evidence type="ECO:0000313" key="22">
    <source>
        <dbReference type="Proteomes" id="UP000694395"/>
    </source>
</evidence>
<feature type="disulfide bond" evidence="14">
    <location>
        <begin position="396"/>
        <end position="405"/>
    </location>
</feature>
<evidence type="ECO:0000256" key="4">
    <source>
        <dbReference type="ARBA" id="ARBA00022553"/>
    </source>
</evidence>
<dbReference type="PRINTS" id="PR00011">
    <property type="entry name" value="EGFLAMININ"/>
</dbReference>
<feature type="disulfide bond" evidence="14">
    <location>
        <begin position="858"/>
        <end position="867"/>
    </location>
</feature>
<feature type="disulfide bond" evidence="14">
    <location>
        <begin position="902"/>
        <end position="911"/>
    </location>
</feature>
<dbReference type="PROSITE" id="PS51116">
    <property type="entry name" value="LAMININ_IVB"/>
    <property type="match status" value="1"/>
</dbReference>
<feature type="disulfide bond" evidence="14">
    <location>
        <begin position="837"/>
        <end position="849"/>
    </location>
</feature>
<reference evidence="21" key="1">
    <citation type="submission" date="2020-07" db="EMBL/GenBank/DDBJ databases">
        <title>A long reads based de novo assembly of the rainbow trout Arlee double haploid line genome.</title>
        <authorList>
            <person name="Gao G."/>
            <person name="Palti Y."/>
        </authorList>
    </citation>
    <scope>NUCLEOTIDE SEQUENCE [LARGE SCALE GENOMIC DNA]</scope>
</reference>
<feature type="domain" description="Laminin IV type B" evidence="19">
    <location>
        <begin position="517"/>
        <end position="783"/>
    </location>
</feature>
<evidence type="ECO:0000256" key="16">
    <source>
        <dbReference type="SAM" id="SignalP"/>
    </source>
</evidence>
<keyword evidence="10 13" id="KW-1015">Disulfide bond</keyword>
<feature type="disulfide bond" evidence="14">
    <location>
        <begin position="1148"/>
        <end position="1160"/>
    </location>
</feature>
<evidence type="ECO:0000256" key="15">
    <source>
        <dbReference type="SAM" id="Coils"/>
    </source>
</evidence>
<feature type="disulfide bond" evidence="14">
    <location>
        <begin position="1072"/>
        <end position="1081"/>
    </location>
</feature>
<dbReference type="Pfam" id="PF00053">
    <property type="entry name" value="EGF_laminin"/>
    <property type="match status" value="10"/>
</dbReference>
<dbReference type="FunFam" id="2.10.25.10:FF:000065">
    <property type="entry name" value="Laminin subunit beta 1"/>
    <property type="match status" value="1"/>
</dbReference>
<dbReference type="FunFam" id="2.10.25.10:FF:000011">
    <property type="entry name" value="Cadherin EGF LAG seven-pass G-type receptor"/>
    <property type="match status" value="2"/>
</dbReference>
<feature type="disulfide bond" evidence="14">
    <location>
        <begin position="1150"/>
        <end position="1167"/>
    </location>
</feature>
<dbReference type="GO" id="GO:0009887">
    <property type="term" value="P:animal organ morphogenesis"/>
    <property type="evidence" value="ECO:0007669"/>
    <property type="project" value="TreeGrafter"/>
</dbReference>
<feature type="disulfide bond" evidence="14">
    <location>
        <begin position="449"/>
        <end position="458"/>
    </location>
</feature>
<gene>
    <name evidence="21" type="primary">lamb2l</name>
</gene>
<name>A0A8C7Q252_ONCMY</name>
<feature type="chain" id="PRO_5035473820" evidence="16">
    <location>
        <begin position="17"/>
        <end position="1681"/>
    </location>
</feature>
<dbReference type="InterPro" id="IPR056558">
    <property type="entry name" value="LAMB1-4_helical"/>
</dbReference>
<feature type="signal peptide" evidence="16">
    <location>
        <begin position="1"/>
        <end position="16"/>
    </location>
</feature>
<keyword evidence="2" id="KW-0964">Secreted</keyword>
<evidence type="ECO:0000256" key="10">
    <source>
        <dbReference type="ARBA" id="ARBA00023157"/>
    </source>
</evidence>
<feature type="disulfide bond" evidence="14">
    <location>
        <begin position="810"/>
        <end position="819"/>
    </location>
</feature>
<comment type="subcellular location">
    <subcellularLocation>
        <location evidence="1">Secreted</location>
        <location evidence="1">Extracellular space</location>
        <location evidence="1">Extracellular matrix</location>
        <location evidence="1">Basement membrane</location>
    </subcellularLocation>
</comment>
<dbReference type="SMART" id="SM00180">
    <property type="entry name" value="EGF_Lam"/>
    <property type="match status" value="11"/>
</dbReference>
<evidence type="ECO:0000256" key="6">
    <source>
        <dbReference type="ARBA" id="ARBA00022737"/>
    </source>
</evidence>
<keyword evidence="9 15" id="KW-0175">Coiled coil</keyword>
<dbReference type="FunFam" id="2.10.25.10:FF:000130">
    <property type="entry name" value="Laminin subunit beta 1"/>
    <property type="match status" value="1"/>
</dbReference>
<keyword evidence="22" id="KW-1185">Reference proteome</keyword>
<dbReference type="GeneTree" id="ENSGT00940000167093"/>
<dbReference type="GO" id="GO:0007411">
    <property type="term" value="P:axon guidance"/>
    <property type="evidence" value="ECO:0007669"/>
    <property type="project" value="TreeGrafter"/>
</dbReference>
<dbReference type="SUPFAM" id="SSF58104">
    <property type="entry name" value="Methyl-accepting chemotaxis protein (MCP) signaling domain"/>
    <property type="match status" value="1"/>
</dbReference>
<evidence type="ECO:0000256" key="11">
    <source>
        <dbReference type="ARBA" id="ARBA00023180"/>
    </source>
</evidence>
<keyword evidence="7" id="KW-0084">Basement membrane</keyword>
<evidence type="ECO:0000256" key="8">
    <source>
        <dbReference type="ARBA" id="ARBA00022889"/>
    </source>
</evidence>
<dbReference type="InterPro" id="IPR056863">
    <property type="entry name" value="LMN_ATRN_NET-like_EGF"/>
</dbReference>
<keyword evidence="12 14" id="KW-0424">Laminin EGF-like domain</keyword>
<dbReference type="PROSITE" id="PS00022">
    <property type="entry name" value="EGF_1"/>
    <property type="match status" value="1"/>
</dbReference>
<dbReference type="InterPro" id="IPR002049">
    <property type="entry name" value="LE_dom"/>
</dbReference>
<feature type="domain" description="EGF-like" evidence="17">
    <location>
        <begin position="939"/>
        <end position="972"/>
    </location>
</feature>
<dbReference type="InterPro" id="IPR013015">
    <property type="entry name" value="Laminin_IV_B"/>
</dbReference>
<proteinExistence type="predicted"/>
<keyword evidence="13" id="KW-0245">EGF-like domain</keyword>
<dbReference type="PANTHER" id="PTHR10574">
    <property type="entry name" value="NETRIN/LAMININ-RELATED"/>
    <property type="match status" value="1"/>
</dbReference>
<dbReference type="GO" id="GO:0009888">
    <property type="term" value="P:tissue development"/>
    <property type="evidence" value="ECO:0007669"/>
    <property type="project" value="TreeGrafter"/>
</dbReference>
<evidence type="ECO:0000256" key="7">
    <source>
        <dbReference type="ARBA" id="ARBA00022869"/>
    </source>
</evidence>
<evidence type="ECO:0000256" key="9">
    <source>
        <dbReference type="ARBA" id="ARBA00023054"/>
    </source>
</evidence>
<dbReference type="FunFam" id="2.10.25.10:FF:000145">
    <property type="entry name" value="Laminin subunit beta 1"/>
    <property type="match status" value="1"/>
</dbReference>
<reference evidence="21" key="2">
    <citation type="submission" date="2025-08" db="UniProtKB">
        <authorList>
            <consortium name="Ensembl"/>
        </authorList>
    </citation>
    <scope>IDENTIFICATION</scope>
</reference>
<feature type="domain" description="Laminin EGF-like" evidence="18">
    <location>
        <begin position="992"/>
        <end position="1043"/>
    </location>
</feature>
<feature type="coiled-coil region" evidence="15">
    <location>
        <begin position="1585"/>
        <end position="1657"/>
    </location>
</feature>
<feature type="disulfide bond" evidence="14">
    <location>
        <begin position="1169"/>
        <end position="1178"/>
    </location>
</feature>
<dbReference type="Pfam" id="PF24973">
    <property type="entry name" value="EGF_LMN_ATRN"/>
    <property type="match status" value="1"/>
</dbReference>
<dbReference type="SUPFAM" id="SSF57196">
    <property type="entry name" value="EGF/Laminin"/>
    <property type="match status" value="11"/>
</dbReference>
<evidence type="ECO:0000256" key="13">
    <source>
        <dbReference type="PROSITE-ProRule" id="PRU00076"/>
    </source>
</evidence>
<feature type="disulfide bond" evidence="14">
    <location>
        <begin position="839"/>
        <end position="856"/>
    </location>
</feature>
<evidence type="ECO:0000313" key="21">
    <source>
        <dbReference type="Ensembl" id="ENSOMYP00000030761.2"/>
    </source>
</evidence>
<keyword evidence="4" id="KW-0597">Phosphoprotein</keyword>
<evidence type="ECO:0000259" key="18">
    <source>
        <dbReference type="PROSITE" id="PS50027"/>
    </source>
</evidence>
<feature type="domain" description="Laminin EGF-like" evidence="18">
    <location>
        <begin position="1044"/>
        <end position="1104"/>
    </location>
</feature>
<feature type="domain" description="Laminin N-terminal" evidence="20">
    <location>
        <begin position="27"/>
        <end position="267"/>
    </location>
</feature>
<dbReference type="PROSITE" id="PS01248">
    <property type="entry name" value="EGF_LAM_1"/>
    <property type="match status" value="6"/>
</dbReference>
<dbReference type="Pfam" id="PF00055">
    <property type="entry name" value="Laminin_N"/>
    <property type="match status" value="1"/>
</dbReference>
<dbReference type="GO" id="GO:0043256">
    <property type="term" value="C:laminin complex"/>
    <property type="evidence" value="ECO:0007669"/>
    <property type="project" value="TreeGrafter"/>
</dbReference>
<reference evidence="21" key="3">
    <citation type="submission" date="2025-09" db="UniProtKB">
        <authorList>
            <consortium name="Ensembl"/>
        </authorList>
    </citation>
    <scope>IDENTIFICATION</scope>
</reference>
<feature type="domain" description="Laminin EGF-like" evidence="18">
    <location>
        <begin position="883"/>
        <end position="932"/>
    </location>
</feature>
<evidence type="ECO:0000256" key="2">
    <source>
        <dbReference type="ARBA" id="ARBA00022525"/>
    </source>
</evidence>
<evidence type="ECO:0000259" key="17">
    <source>
        <dbReference type="PROSITE" id="PS50026"/>
    </source>
</evidence>
<dbReference type="Ensembl" id="ENSOMYT00000033533.2">
    <property type="protein sequence ID" value="ENSOMYP00000030761.2"/>
    <property type="gene ID" value="ENSOMYG00000014316.2"/>
</dbReference>
<feature type="disulfide bond" evidence="13">
    <location>
        <begin position="962"/>
        <end position="971"/>
    </location>
</feature>
<dbReference type="PROSITE" id="PS50026">
    <property type="entry name" value="EGF_3"/>
    <property type="match status" value="1"/>
</dbReference>
<feature type="coiled-coil region" evidence="15">
    <location>
        <begin position="1493"/>
        <end position="1520"/>
    </location>
</feature>
<dbReference type="CDD" id="cd00055">
    <property type="entry name" value="EGF_Lam"/>
    <property type="match status" value="11"/>
</dbReference>
<feature type="disulfide bond" evidence="14">
    <location>
        <begin position="1016"/>
        <end position="1025"/>
    </location>
</feature>
<feature type="disulfide bond" evidence="14">
    <location>
        <begin position="1181"/>
        <end position="1195"/>
    </location>
</feature>
<dbReference type="FunFam" id="2.10.25.10:FF:000135">
    <property type="entry name" value="Laminin subunit beta 4"/>
    <property type="match status" value="2"/>
</dbReference>
<feature type="disulfide bond" evidence="14">
    <location>
        <begin position="791"/>
        <end position="808"/>
    </location>
</feature>
<protein>
    <submittedName>
        <fullName evidence="21">Laminin, beta 2-like</fullName>
    </submittedName>
</protein>
<keyword evidence="5 16" id="KW-0732">Signal</keyword>
<dbReference type="SMART" id="SM00181">
    <property type="entry name" value="EGF"/>
    <property type="match status" value="7"/>
</dbReference>
<feature type="coiled-coil region" evidence="15">
    <location>
        <begin position="1296"/>
        <end position="1323"/>
    </location>
</feature>
<dbReference type="Pfam" id="PF23219">
    <property type="entry name" value="LAMB1"/>
    <property type="match status" value="1"/>
</dbReference>
<dbReference type="FunFam" id="2.170.300.10:FF:000004">
    <property type="entry name" value="Laminin subunit beta 1"/>
    <property type="match status" value="1"/>
</dbReference>
<feature type="disulfide bond" evidence="14">
    <location>
        <begin position="789"/>
        <end position="801"/>
    </location>
</feature>
<dbReference type="Proteomes" id="UP000694395">
    <property type="component" value="Chromosome 9"/>
</dbReference>
<keyword evidence="11" id="KW-0325">Glycoprotein</keyword>
<dbReference type="InterPro" id="IPR050440">
    <property type="entry name" value="Laminin/Netrin_ECM"/>
</dbReference>
<dbReference type="InterPro" id="IPR000742">
    <property type="entry name" value="EGF"/>
</dbReference>
<feature type="domain" description="Laminin EGF-like" evidence="18">
    <location>
        <begin position="933"/>
        <end position="991"/>
    </location>
</feature>
<dbReference type="FunFam" id="2.60.120.260:FF:000010">
    <property type="entry name" value="Laminin subunit beta 1"/>
    <property type="match status" value="1"/>
</dbReference>
<evidence type="ECO:0000256" key="5">
    <source>
        <dbReference type="ARBA" id="ARBA00022729"/>
    </source>
</evidence>
<accession>A0A8C7Q252</accession>
<dbReference type="Gene3D" id="2.10.25.10">
    <property type="entry name" value="Laminin"/>
    <property type="match status" value="11"/>
</dbReference>
<dbReference type="PROSITE" id="PS50027">
    <property type="entry name" value="EGF_LAM_2"/>
    <property type="match status" value="9"/>
</dbReference>
<feature type="domain" description="Laminin EGF-like" evidence="18">
    <location>
        <begin position="366"/>
        <end position="425"/>
    </location>
</feature>
<evidence type="ECO:0000256" key="14">
    <source>
        <dbReference type="PROSITE-ProRule" id="PRU00460"/>
    </source>
</evidence>
<dbReference type="FunFam" id="2.10.25.10:FF:000138">
    <property type="entry name" value="Laminin subunit beta 1"/>
    <property type="match status" value="1"/>
</dbReference>
<keyword evidence="6" id="KW-0677">Repeat</keyword>
<dbReference type="GO" id="GO:0070831">
    <property type="term" value="P:basement membrane assembly"/>
    <property type="evidence" value="ECO:0007669"/>
    <property type="project" value="TreeGrafter"/>
</dbReference>
<dbReference type="FunFam" id="2.10.25.10:FF:000084">
    <property type="entry name" value="Laminin subunit alpha 3"/>
    <property type="match status" value="1"/>
</dbReference>
<dbReference type="FunFam" id="2.10.25.10:FF:000101">
    <property type="entry name" value="Laminin subunit beta 1"/>
    <property type="match status" value="1"/>
</dbReference>
<keyword evidence="3" id="KW-0272">Extracellular matrix</keyword>
<feature type="disulfide bond" evidence="14">
    <location>
        <begin position="461"/>
        <end position="475"/>
    </location>
</feature>
<feature type="domain" description="Laminin EGF-like" evidence="18">
    <location>
        <begin position="426"/>
        <end position="477"/>
    </location>
</feature>
<evidence type="ECO:0000256" key="12">
    <source>
        <dbReference type="ARBA" id="ARBA00023292"/>
    </source>
</evidence>
<dbReference type="Gene3D" id="2.60.120.260">
    <property type="entry name" value="Galactose-binding domain-like"/>
    <property type="match status" value="1"/>
</dbReference>
<evidence type="ECO:0000256" key="1">
    <source>
        <dbReference type="ARBA" id="ARBA00004302"/>
    </source>
</evidence>
<evidence type="ECO:0000259" key="20">
    <source>
        <dbReference type="PROSITE" id="PS51117"/>
    </source>
</evidence>
<dbReference type="PROSITE" id="PS51117">
    <property type="entry name" value="LAMININ_NTER"/>
    <property type="match status" value="1"/>
</dbReference>
<feature type="domain" description="Laminin EGF-like" evidence="18">
    <location>
        <begin position="1148"/>
        <end position="1197"/>
    </location>
</feature>
<comment type="caution">
    <text evidence="13">Lacks conserved residue(s) required for the propagation of feature annotation.</text>
</comment>
<feature type="domain" description="Laminin EGF-like" evidence="18">
    <location>
        <begin position="837"/>
        <end position="882"/>
    </location>
</feature>
<dbReference type="FunFam" id="2.10.25.10:FF:000280">
    <property type="entry name" value="Laminin subunit beta 4"/>
    <property type="match status" value="1"/>
</dbReference>
<evidence type="ECO:0000256" key="3">
    <source>
        <dbReference type="ARBA" id="ARBA00022530"/>
    </source>
</evidence>
<dbReference type="Pfam" id="PF21199">
    <property type="entry name" value="LAMININ_IV_B"/>
    <property type="match status" value="1"/>
</dbReference>
<evidence type="ECO:0000259" key="19">
    <source>
        <dbReference type="PROSITE" id="PS51116"/>
    </source>
</evidence>
<dbReference type="InterPro" id="IPR008211">
    <property type="entry name" value="Laminin_N"/>
</dbReference>
<organism evidence="21 22">
    <name type="scientific">Oncorhynchus mykiss</name>
    <name type="common">Rainbow trout</name>
    <name type="synonym">Salmo gairdneri</name>
    <dbReference type="NCBI Taxonomy" id="8022"/>
    <lineage>
        <taxon>Eukaryota</taxon>
        <taxon>Metazoa</taxon>
        <taxon>Chordata</taxon>
        <taxon>Craniata</taxon>
        <taxon>Vertebrata</taxon>
        <taxon>Euteleostomi</taxon>
        <taxon>Actinopterygii</taxon>
        <taxon>Neopterygii</taxon>
        <taxon>Teleostei</taxon>
        <taxon>Protacanthopterygii</taxon>
        <taxon>Salmoniformes</taxon>
        <taxon>Salmonidae</taxon>
        <taxon>Salmoninae</taxon>
        <taxon>Oncorhynchus</taxon>
    </lineage>
</organism>
<dbReference type="GO" id="GO:0034446">
    <property type="term" value="P:substrate adhesion-dependent cell spreading"/>
    <property type="evidence" value="ECO:0007669"/>
    <property type="project" value="TreeGrafter"/>
</dbReference>
<keyword evidence="8" id="KW-0130">Cell adhesion</keyword>
<dbReference type="PANTHER" id="PTHR10574:SF197">
    <property type="entry name" value="LAMININ SUBUNIT BETA-1 ISOFORM X1"/>
    <property type="match status" value="1"/>
</dbReference>